<dbReference type="STRING" id="1122189.SAMN02745165_02729"/>
<reference evidence="1 2" key="1">
    <citation type="submission" date="2016-11" db="EMBL/GenBank/DDBJ databases">
        <authorList>
            <person name="Jaros S."/>
            <person name="Januszkiewicz K."/>
            <person name="Wedrychowicz H."/>
        </authorList>
    </citation>
    <scope>NUCLEOTIDE SEQUENCE [LARGE SCALE GENOMIC DNA]</scope>
    <source>
        <strain evidence="1 2">DSM 5091</strain>
    </source>
</reference>
<evidence type="ECO:0000313" key="1">
    <source>
        <dbReference type="EMBL" id="SHJ58686.1"/>
    </source>
</evidence>
<organism evidence="1 2">
    <name type="scientific">Malonomonas rubra DSM 5091</name>
    <dbReference type="NCBI Taxonomy" id="1122189"/>
    <lineage>
        <taxon>Bacteria</taxon>
        <taxon>Pseudomonadati</taxon>
        <taxon>Thermodesulfobacteriota</taxon>
        <taxon>Desulfuromonadia</taxon>
        <taxon>Desulfuromonadales</taxon>
        <taxon>Geopsychrobacteraceae</taxon>
        <taxon>Malonomonas</taxon>
    </lineage>
</organism>
<proteinExistence type="predicted"/>
<dbReference type="EMBL" id="FQZT01000010">
    <property type="protein sequence ID" value="SHJ58686.1"/>
    <property type="molecule type" value="Genomic_DNA"/>
</dbReference>
<dbReference type="Proteomes" id="UP000184171">
    <property type="component" value="Unassembled WGS sequence"/>
</dbReference>
<dbReference type="RefSeq" id="WP_072909289.1">
    <property type="nucleotide sequence ID" value="NZ_FQZT01000010.1"/>
</dbReference>
<evidence type="ECO:0000313" key="2">
    <source>
        <dbReference type="Proteomes" id="UP000184171"/>
    </source>
</evidence>
<accession>A0A1M6KIB1</accession>
<dbReference type="AlphaFoldDB" id="A0A1M6KIB1"/>
<dbReference type="OrthoDB" id="5395144at2"/>
<gene>
    <name evidence="1" type="ORF">SAMN02745165_02729</name>
</gene>
<sequence>MSDNQTQTEIFDKNNYQISDLDSEIRVDRLCSELLKAFHQYLLQELKLEPIDAGSQAAGADYFLREFLIGSRQENIFDCTAKRARQFGGHWYIIRNLEPNMEELTTLLSGTAGFYQYCAHNKLISEKDAREITRTCADLDYYRQRIEDFHAIVGDGFASWEKACPL</sequence>
<keyword evidence="2" id="KW-1185">Reference proteome</keyword>
<protein>
    <submittedName>
        <fullName evidence="1">Uncharacterized protein</fullName>
    </submittedName>
</protein>
<name>A0A1M6KIB1_MALRU</name>